<name>A0A7V8V0U7_9BACT</name>
<accession>A0A7V8V0U7</accession>
<dbReference type="EMBL" id="JABRWO010000001">
    <property type="protein sequence ID" value="MBA2112863.1"/>
    <property type="molecule type" value="Genomic_DNA"/>
</dbReference>
<comment type="caution">
    <text evidence="1">The sequence shown here is derived from an EMBL/GenBank/DDBJ whole genome shotgun (WGS) entry which is preliminary data.</text>
</comment>
<sequence length="69" mass="7926">MKNLLRYLSASRSTAYERPNFVIIMVDDTGYAGFGDFHTKEGPLVDERHRRSTVRMPASLLSYLPIVHQ</sequence>
<evidence type="ECO:0000313" key="1">
    <source>
        <dbReference type="EMBL" id="MBA2112863.1"/>
    </source>
</evidence>
<organism evidence="1 2">
    <name type="scientific">Bremerella alba</name>
    <dbReference type="NCBI Taxonomy" id="980252"/>
    <lineage>
        <taxon>Bacteria</taxon>
        <taxon>Pseudomonadati</taxon>
        <taxon>Planctomycetota</taxon>
        <taxon>Planctomycetia</taxon>
        <taxon>Pirellulales</taxon>
        <taxon>Pirellulaceae</taxon>
        <taxon>Bremerella</taxon>
    </lineage>
</organism>
<proteinExistence type="predicted"/>
<protein>
    <recommendedName>
        <fullName evidence="3">Sulfatase N-terminal domain-containing protein</fullName>
    </recommendedName>
</protein>
<gene>
    <name evidence="1" type="ORF">HOV93_00040</name>
</gene>
<reference evidence="1 2" key="1">
    <citation type="submission" date="2020-05" db="EMBL/GenBank/DDBJ databases">
        <title>Bremerella alba sp. nov., a novel planctomycete isolated from the surface of the macroalga Fucus spiralis.</title>
        <authorList>
            <person name="Godinho O."/>
            <person name="Botelho R."/>
            <person name="Albuquerque L."/>
            <person name="Wiegand S."/>
            <person name="Da Costa M.S."/>
            <person name="Lobo-Da-Cunha A."/>
            <person name="Jogler C."/>
            <person name="Lage O.M."/>
        </authorList>
    </citation>
    <scope>NUCLEOTIDE SEQUENCE [LARGE SCALE GENOMIC DNA]</scope>
    <source>
        <strain evidence="1 2">FF15</strain>
    </source>
</reference>
<dbReference type="AlphaFoldDB" id="A0A7V8V0U7"/>
<evidence type="ECO:0000313" key="2">
    <source>
        <dbReference type="Proteomes" id="UP000551616"/>
    </source>
</evidence>
<keyword evidence="2" id="KW-1185">Reference proteome</keyword>
<evidence type="ECO:0008006" key="3">
    <source>
        <dbReference type="Google" id="ProtNLM"/>
    </source>
</evidence>
<dbReference type="Proteomes" id="UP000551616">
    <property type="component" value="Unassembled WGS sequence"/>
</dbReference>